<dbReference type="InterPro" id="IPR036237">
    <property type="entry name" value="Xyl_isomerase-like_sf"/>
</dbReference>
<comment type="caution">
    <text evidence="2">The sequence shown here is derived from an EMBL/GenBank/DDBJ whole genome shotgun (WGS) entry which is preliminary data.</text>
</comment>
<dbReference type="PANTHER" id="PTHR12110:SF41">
    <property type="entry name" value="INOSOSE DEHYDRATASE"/>
    <property type="match status" value="1"/>
</dbReference>
<dbReference type="Gene3D" id="3.20.20.150">
    <property type="entry name" value="Divalent-metal-dependent TIM barrel enzymes"/>
    <property type="match status" value="1"/>
</dbReference>
<dbReference type="Pfam" id="PF01261">
    <property type="entry name" value="AP_endonuc_2"/>
    <property type="match status" value="1"/>
</dbReference>
<dbReference type="InterPro" id="IPR050312">
    <property type="entry name" value="IolE/XylAMocC-like"/>
</dbReference>
<feature type="domain" description="Xylose isomerase-like TIM barrel" evidence="1">
    <location>
        <begin position="23"/>
        <end position="262"/>
    </location>
</feature>
<name>A0A1F5YD93_9BACT</name>
<sequence>MNLGVHAYAWTPEWNNSQLGLIQRCAGLGLDLIEIPLMRLDLCDPAAIRAECQRVGIKVCTSTVLNEKTDLTASDPAVRRNGVAYLKDCVRATAEMGGSTFSGVIYSAIGKKSDTRPTGREWEYSAAGLKEVCRYARDLGVTVGLEPVNRYETYLVNTAEQAVRLTHMIDEPNAAVHLDTYHMNIEEKDFYQATKTAGERLCHYHLCENDRGVPGTGLVDWEGIFRALGELNYRGNAALESFVEVSDNMREATCIWRDLAPSGDVLVKEGAKFIRSLERKYIR</sequence>
<proteinExistence type="predicted"/>
<dbReference type="Proteomes" id="UP000176992">
    <property type="component" value="Unassembled WGS sequence"/>
</dbReference>
<dbReference type="InterPro" id="IPR013022">
    <property type="entry name" value="Xyl_isomerase-like_TIM-brl"/>
</dbReference>
<dbReference type="EMBL" id="MFIV01000163">
    <property type="protein sequence ID" value="OGF98145.1"/>
    <property type="molecule type" value="Genomic_DNA"/>
</dbReference>
<accession>A0A1F5YD93</accession>
<evidence type="ECO:0000313" key="2">
    <source>
        <dbReference type="EMBL" id="OGF98145.1"/>
    </source>
</evidence>
<dbReference type="SUPFAM" id="SSF51658">
    <property type="entry name" value="Xylose isomerase-like"/>
    <property type="match status" value="1"/>
</dbReference>
<evidence type="ECO:0000313" key="3">
    <source>
        <dbReference type="Proteomes" id="UP000176992"/>
    </source>
</evidence>
<dbReference type="AlphaFoldDB" id="A0A1F5YD93"/>
<gene>
    <name evidence="2" type="ORF">A2Z86_08755</name>
</gene>
<organism evidence="2 3">
    <name type="scientific">Candidatus Glassbacteria bacterium GWA2_58_10</name>
    <dbReference type="NCBI Taxonomy" id="1817865"/>
    <lineage>
        <taxon>Bacteria</taxon>
        <taxon>Candidatus Glassiibacteriota</taxon>
    </lineage>
</organism>
<reference evidence="2 3" key="1">
    <citation type="journal article" date="2016" name="Nat. Commun.">
        <title>Thousands of microbial genomes shed light on interconnected biogeochemical processes in an aquifer system.</title>
        <authorList>
            <person name="Anantharaman K."/>
            <person name="Brown C.T."/>
            <person name="Hug L.A."/>
            <person name="Sharon I."/>
            <person name="Castelle C.J."/>
            <person name="Probst A.J."/>
            <person name="Thomas B.C."/>
            <person name="Singh A."/>
            <person name="Wilkins M.J."/>
            <person name="Karaoz U."/>
            <person name="Brodie E.L."/>
            <person name="Williams K.H."/>
            <person name="Hubbard S.S."/>
            <person name="Banfield J.F."/>
        </authorList>
    </citation>
    <scope>NUCLEOTIDE SEQUENCE [LARGE SCALE GENOMIC DNA]</scope>
</reference>
<dbReference type="PANTHER" id="PTHR12110">
    <property type="entry name" value="HYDROXYPYRUVATE ISOMERASE"/>
    <property type="match status" value="1"/>
</dbReference>
<protein>
    <recommendedName>
        <fullName evidence="1">Xylose isomerase-like TIM barrel domain-containing protein</fullName>
    </recommendedName>
</protein>
<evidence type="ECO:0000259" key="1">
    <source>
        <dbReference type="Pfam" id="PF01261"/>
    </source>
</evidence>